<feature type="non-terminal residue" evidence="1">
    <location>
        <position position="446"/>
    </location>
</feature>
<gene>
    <name evidence="1" type="ORF">DEBURN_LOCUS8648</name>
</gene>
<dbReference type="OrthoDB" id="2351826at2759"/>
<dbReference type="AlphaFoldDB" id="A0A9N9G7K1"/>
<dbReference type="Proteomes" id="UP000789706">
    <property type="component" value="Unassembled WGS sequence"/>
</dbReference>
<protein>
    <submittedName>
        <fullName evidence="1">11417_t:CDS:1</fullName>
    </submittedName>
</protein>
<comment type="caution">
    <text evidence="1">The sequence shown here is derived from an EMBL/GenBank/DDBJ whole genome shotgun (WGS) entry which is preliminary data.</text>
</comment>
<dbReference type="EMBL" id="CAJVPK010001339">
    <property type="protein sequence ID" value="CAG8582630.1"/>
    <property type="molecule type" value="Genomic_DNA"/>
</dbReference>
<keyword evidence="2" id="KW-1185">Reference proteome</keyword>
<evidence type="ECO:0000313" key="2">
    <source>
        <dbReference type="Proteomes" id="UP000789706"/>
    </source>
</evidence>
<evidence type="ECO:0000313" key="1">
    <source>
        <dbReference type="EMBL" id="CAG8582630.1"/>
    </source>
</evidence>
<feature type="non-terminal residue" evidence="1">
    <location>
        <position position="1"/>
    </location>
</feature>
<reference evidence="1" key="1">
    <citation type="submission" date="2021-06" db="EMBL/GenBank/DDBJ databases">
        <authorList>
            <person name="Kallberg Y."/>
            <person name="Tangrot J."/>
            <person name="Rosling A."/>
        </authorList>
    </citation>
    <scope>NUCLEOTIDE SEQUENCE</scope>
    <source>
        <strain evidence="1">AZ414A</strain>
    </source>
</reference>
<sequence>MVTSRLNKDIITIPDAKISVDLKKSKHNTQICGTKSQRLAAKSLIKEILQKIPPPDRGFSILGLDDDFDVKKSKFRFIKFMGDDTNEHSQNKDLYYLELIKEEKEEKKEKIKIYDNLANQLRHGLELPSLKNVDFTTMDKFNDCLEIISEQVSKANPTNFNRKEIRLNIFIGQELFIKSDIVRRDKMIDSYDWCGFKRGRGGISTSFQHNSLQIIENMEIIQKKFRLKVRKEDENIENDKRSISVFYKDHRSKKGKLKLHWFEEEGLWKITRVAKDIRRNGTNMPDLRFLLKTQYDVPIDGDLKKLIRNIQKNKPLVLRDGLWFRMEDFKDNELDNFKCTGIRQRFKKKVYLNKKFQVSVVATRQEKDLHKRIAVEEYISVKSLDWRAVENIDKKPSLHFDEEEIHKTVKNTINFAIKKRQQDKNRDCERNSNKTRIAITRGTRTL</sequence>
<accession>A0A9N9G7K1</accession>
<name>A0A9N9G7K1_9GLOM</name>
<organism evidence="1 2">
    <name type="scientific">Diversispora eburnea</name>
    <dbReference type="NCBI Taxonomy" id="1213867"/>
    <lineage>
        <taxon>Eukaryota</taxon>
        <taxon>Fungi</taxon>
        <taxon>Fungi incertae sedis</taxon>
        <taxon>Mucoromycota</taxon>
        <taxon>Glomeromycotina</taxon>
        <taxon>Glomeromycetes</taxon>
        <taxon>Diversisporales</taxon>
        <taxon>Diversisporaceae</taxon>
        <taxon>Diversispora</taxon>
    </lineage>
</organism>
<proteinExistence type="predicted"/>